<keyword evidence="3" id="KW-1185">Reference proteome</keyword>
<organism evidence="2 3">
    <name type="scientific">Haloferax larsenii</name>
    <dbReference type="NCBI Taxonomy" id="302484"/>
    <lineage>
        <taxon>Archaea</taxon>
        <taxon>Methanobacteriati</taxon>
        <taxon>Methanobacteriota</taxon>
        <taxon>Stenosarchaea group</taxon>
        <taxon>Halobacteria</taxon>
        <taxon>Halobacteriales</taxon>
        <taxon>Haloferacaceae</taxon>
        <taxon>Haloferax</taxon>
    </lineage>
</organism>
<evidence type="ECO:0000313" key="2">
    <source>
        <dbReference type="EMBL" id="UVE51964.1"/>
    </source>
</evidence>
<evidence type="ECO:0000256" key="1">
    <source>
        <dbReference type="SAM" id="Phobius"/>
    </source>
</evidence>
<accession>A0ABY5RIG6</accession>
<protein>
    <recommendedName>
        <fullName evidence="4">EamA domain-containing protein</fullName>
    </recommendedName>
</protein>
<feature type="transmembrane region" description="Helical" evidence="1">
    <location>
        <begin position="109"/>
        <end position="127"/>
    </location>
</feature>
<sequence>MLIDALVRVFGANLPIVALLFTGMAVEKYYVSRVTVFTNVLALNMSFLSLDQAPWLLVWYGDLGLLLGLYGFAAYLLNAKTSILYNFPAYSLYSSFPVALVILVGPDEWLAALVLASTVSLAAGFVLEEKLGLDIAHWGPRPGQVSRFIRTATMEYVDAYGVHQKVDLDVGLKP</sequence>
<keyword evidence="1" id="KW-1133">Transmembrane helix</keyword>
<dbReference type="Proteomes" id="UP001058330">
    <property type="component" value="Plasmid pHl5678-1"/>
</dbReference>
<dbReference type="RefSeq" id="WP_258303450.1">
    <property type="nucleotide sequence ID" value="NZ_CP078064.1"/>
</dbReference>
<dbReference type="GeneID" id="74530590"/>
<keyword evidence="1" id="KW-0812">Transmembrane</keyword>
<dbReference type="EMBL" id="CP078064">
    <property type="protein sequence ID" value="UVE51964.1"/>
    <property type="molecule type" value="Genomic_DNA"/>
</dbReference>
<reference evidence="2" key="1">
    <citation type="submission" date="2021-07" db="EMBL/GenBank/DDBJ databases">
        <title>Studies on halocins as antimicrobial molecules from haloarchaea.</title>
        <authorList>
            <person name="Kumar S."/>
            <person name="Khare S.K."/>
        </authorList>
    </citation>
    <scope>NUCLEOTIDE SEQUENCE</scope>
    <source>
        <strain evidence="2">NCIM 5678</strain>
        <plasmid evidence="2">pHl5678-1</plasmid>
    </source>
</reference>
<evidence type="ECO:0000313" key="3">
    <source>
        <dbReference type="Proteomes" id="UP001058330"/>
    </source>
</evidence>
<keyword evidence="2" id="KW-0614">Plasmid</keyword>
<feature type="transmembrane region" description="Helical" evidence="1">
    <location>
        <begin position="6"/>
        <end position="23"/>
    </location>
</feature>
<geneLocation type="plasmid" evidence="2 3">
    <name>pHl5678-1</name>
</geneLocation>
<proteinExistence type="predicted"/>
<evidence type="ECO:0008006" key="4">
    <source>
        <dbReference type="Google" id="ProtNLM"/>
    </source>
</evidence>
<name>A0ABY5RIG6_HALLR</name>
<feature type="transmembrane region" description="Helical" evidence="1">
    <location>
        <begin position="56"/>
        <end position="77"/>
    </location>
</feature>
<keyword evidence="1" id="KW-0472">Membrane</keyword>
<gene>
    <name evidence="2" type="ORF">KU306_16710</name>
</gene>
<feature type="transmembrane region" description="Helical" evidence="1">
    <location>
        <begin position="84"/>
        <end position="103"/>
    </location>
</feature>